<feature type="non-terminal residue" evidence="1">
    <location>
        <position position="1"/>
    </location>
</feature>
<gene>
    <name evidence="1" type="ORF">AMORRO_LOCUS13902</name>
</gene>
<dbReference type="EMBL" id="CAJVPV010025619">
    <property type="protein sequence ID" value="CAG8729385.1"/>
    <property type="molecule type" value="Genomic_DNA"/>
</dbReference>
<reference evidence="1" key="1">
    <citation type="submission" date="2021-06" db="EMBL/GenBank/DDBJ databases">
        <authorList>
            <person name="Kallberg Y."/>
            <person name="Tangrot J."/>
            <person name="Rosling A."/>
        </authorList>
    </citation>
    <scope>NUCLEOTIDE SEQUENCE</scope>
    <source>
        <strain evidence="1">CL551</strain>
    </source>
</reference>
<dbReference type="AlphaFoldDB" id="A0A9N9IC50"/>
<comment type="caution">
    <text evidence="1">The sequence shown here is derived from an EMBL/GenBank/DDBJ whole genome shotgun (WGS) entry which is preliminary data.</text>
</comment>
<evidence type="ECO:0000313" key="2">
    <source>
        <dbReference type="Proteomes" id="UP000789342"/>
    </source>
</evidence>
<keyword evidence="2" id="KW-1185">Reference proteome</keyword>
<name>A0A9N9IC50_9GLOM</name>
<protein>
    <submittedName>
        <fullName evidence="1">132_t:CDS:1</fullName>
    </submittedName>
</protein>
<sequence>FTKVHNPASVDTIARWIKTTLQQSDRDYTEKDTHFIAVCLAQNAGAGLASILSKGN</sequence>
<dbReference type="Proteomes" id="UP000789342">
    <property type="component" value="Unassembled WGS sequence"/>
</dbReference>
<evidence type="ECO:0000313" key="1">
    <source>
        <dbReference type="EMBL" id="CAG8729385.1"/>
    </source>
</evidence>
<dbReference type="OrthoDB" id="2438827at2759"/>
<proteinExistence type="predicted"/>
<accession>A0A9N9IC50</accession>
<organism evidence="1 2">
    <name type="scientific">Acaulospora morrowiae</name>
    <dbReference type="NCBI Taxonomy" id="94023"/>
    <lineage>
        <taxon>Eukaryota</taxon>
        <taxon>Fungi</taxon>
        <taxon>Fungi incertae sedis</taxon>
        <taxon>Mucoromycota</taxon>
        <taxon>Glomeromycotina</taxon>
        <taxon>Glomeromycetes</taxon>
        <taxon>Diversisporales</taxon>
        <taxon>Acaulosporaceae</taxon>
        <taxon>Acaulospora</taxon>
    </lineage>
</organism>